<dbReference type="PANTHER" id="PTHR11803">
    <property type="entry name" value="2-IMINOBUTANOATE/2-IMINOPROPANOATE DEAMINASE RIDA"/>
    <property type="match status" value="1"/>
</dbReference>
<name>A0ABR6GP56_9BURK</name>
<dbReference type="Gene3D" id="3.30.1330.40">
    <property type="entry name" value="RutC-like"/>
    <property type="match status" value="1"/>
</dbReference>
<organism evidence="2 3">
    <name type="scientific">Roseateles terrae</name>
    <dbReference type="NCBI Taxonomy" id="431060"/>
    <lineage>
        <taxon>Bacteria</taxon>
        <taxon>Pseudomonadati</taxon>
        <taxon>Pseudomonadota</taxon>
        <taxon>Betaproteobacteria</taxon>
        <taxon>Burkholderiales</taxon>
        <taxon>Sphaerotilaceae</taxon>
        <taxon>Roseateles</taxon>
    </lineage>
</organism>
<keyword evidence="3" id="KW-1185">Reference proteome</keyword>
<dbReference type="RefSeq" id="WP_184294287.1">
    <property type="nucleotide sequence ID" value="NZ_JACHXO010000002.1"/>
</dbReference>
<dbReference type="InterPro" id="IPR035959">
    <property type="entry name" value="RutC-like_sf"/>
</dbReference>
<dbReference type="CDD" id="cd00448">
    <property type="entry name" value="YjgF_YER057c_UK114_family"/>
    <property type="match status" value="1"/>
</dbReference>
<comment type="similarity">
    <text evidence="1">Belongs to the RutC family.</text>
</comment>
<evidence type="ECO:0000313" key="3">
    <source>
        <dbReference type="Proteomes" id="UP000574369"/>
    </source>
</evidence>
<evidence type="ECO:0000313" key="2">
    <source>
        <dbReference type="EMBL" id="MBB3193895.1"/>
    </source>
</evidence>
<accession>A0ABR6GP56</accession>
<comment type="caution">
    <text evidence="2">The sequence shown here is derived from an EMBL/GenBank/DDBJ whole genome shotgun (WGS) entry which is preliminary data.</text>
</comment>
<dbReference type="InterPro" id="IPR006175">
    <property type="entry name" value="YjgF/YER057c/UK114"/>
</dbReference>
<evidence type="ECO:0000256" key="1">
    <source>
        <dbReference type="ARBA" id="ARBA00010552"/>
    </source>
</evidence>
<dbReference type="Pfam" id="PF01042">
    <property type="entry name" value="Ribonuc_L-PSP"/>
    <property type="match status" value="1"/>
</dbReference>
<dbReference type="EMBL" id="JACHXO010000002">
    <property type="protein sequence ID" value="MBB3193895.1"/>
    <property type="molecule type" value="Genomic_DNA"/>
</dbReference>
<gene>
    <name evidence="2" type="ORF">FHS28_001280</name>
</gene>
<sequence length="147" mass="15688">MASIQYISRCMQDAESPVLSFENPAGVHAPLGLYSHVARVQAGTELIYLSGQLGVRPDGSTPAGIDAQSDQVFANIVQLAASFGCRPTDIVKLTTYIVAGQDGDAVRRARRKYLGDHRPASTAVFVAGLMDPIWFVEVEVVLARAAA</sequence>
<reference evidence="2 3" key="1">
    <citation type="submission" date="2020-08" db="EMBL/GenBank/DDBJ databases">
        <title>Genomic Encyclopedia of Type Strains, Phase III (KMG-III): the genomes of soil and plant-associated and newly described type strains.</title>
        <authorList>
            <person name="Whitman W."/>
        </authorList>
    </citation>
    <scope>NUCLEOTIDE SEQUENCE [LARGE SCALE GENOMIC DNA]</scope>
    <source>
        <strain evidence="2 3">CECT 7247</strain>
    </source>
</reference>
<proteinExistence type="inferred from homology"/>
<dbReference type="PANTHER" id="PTHR11803:SF58">
    <property type="entry name" value="PROTEIN HMF1-RELATED"/>
    <property type="match status" value="1"/>
</dbReference>
<dbReference type="Proteomes" id="UP000574369">
    <property type="component" value="Unassembled WGS sequence"/>
</dbReference>
<dbReference type="SUPFAM" id="SSF55298">
    <property type="entry name" value="YjgF-like"/>
    <property type="match status" value="1"/>
</dbReference>
<protein>
    <submittedName>
        <fullName evidence="2">Enamine deaminase RidA (YjgF/YER057c/UK114 family)</fullName>
    </submittedName>
</protein>